<reference evidence="8 9" key="1">
    <citation type="journal article" date="2010" name="J. Bacteriol.">
        <title>Genome sequence of the dioxin-mineralizing bacterium Sphingomonas wittichii RW1.</title>
        <authorList>
            <person name="Miller T.R."/>
            <person name="Delcher A.L."/>
            <person name="Salzberg S.L."/>
            <person name="Saunders E."/>
            <person name="Detter J.C."/>
            <person name="Halden R.U."/>
        </authorList>
    </citation>
    <scope>NUCLEOTIDE SEQUENCE [LARGE SCALE GENOMIC DNA]</scope>
    <source>
        <strain evidence="9">DSM 6014 / CCUG 31198 / JCM 15750 / NBRC 105917 / EY 4224 / RW1</strain>
    </source>
</reference>
<dbReference type="GO" id="GO:0016491">
    <property type="term" value="F:oxidoreductase activity"/>
    <property type="evidence" value="ECO:0007669"/>
    <property type="project" value="UniProtKB-KW"/>
</dbReference>
<feature type="compositionally biased region" description="Polar residues" evidence="6">
    <location>
        <begin position="1"/>
        <end position="10"/>
    </location>
</feature>
<dbReference type="Proteomes" id="UP000001989">
    <property type="component" value="Chromosome"/>
</dbReference>
<dbReference type="AlphaFoldDB" id="A0A9J9LCG8"/>
<dbReference type="InterPro" id="IPR017941">
    <property type="entry name" value="Rieske_2Fe-2S"/>
</dbReference>
<organism evidence="8 9">
    <name type="scientific">Rhizorhabdus wittichii (strain DSM 6014 / CCUG 31198 / JCM 15750 / NBRC 105917 / EY 4224 / RW1)</name>
    <name type="common">Sphingomonas wittichii</name>
    <dbReference type="NCBI Taxonomy" id="392499"/>
    <lineage>
        <taxon>Bacteria</taxon>
        <taxon>Pseudomonadati</taxon>
        <taxon>Pseudomonadota</taxon>
        <taxon>Alphaproteobacteria</taxon>
        <taxon>Sphingomonadales</taxon>
        <taxon>Sphingomonadaceae</taxon>
        <taxon>Rhizorhabdus</taxon>
    </lineage>
</organism>
<protein>
    <submittedName>
        <fullName evidence="8">Rieske (2Fe-2S) domain protein</fullName>
    </submittedName>
</protein>
<keyword evidence="3" id="KW-0560">Oxidoreductase</keyword>
<evidence type="ECO:0000256" key="4">
    <source>
        <dbReference type="ARBA" id="ARBA00023004"/>
    </source>
</evidence>
<dbReference type="PROSITE" id="PS51296">
    <property type="entry name" value="RIESKE"/>
    <property type="match status" value="1"/>
</dbReference>
<dbReference type="KEGG" id="swi:Swit_0672"/>
<keyword evidence="9" id="KW-1185">Reference proteome</keyword>
<dbReference type="SUPFAM" id="SSF50022">
    <property type="entry name" value="ISP domain"/>
    <property type="match status" value="1"/>
</dbReference>
<feature type="domain" description="Rieske" evidence="7">
    <location>
        <begin position="35"/>
        <end position="136"/>
    </location>
</feature>
<dbReference type="PANTHER" id="PTHR21266">
    <property type="entry name" value="IRON-SULFUR DOMAIN CONTAINING PROTEIN"/>
    <property type="match status" value="1"/>
</dbReference>
<feature type="region of interest" description="Disordered" evidence="6">
    <location>
        <begin position="1"/>
        <end position="22"/>
    </location>
</feature>
<dbReference type="Gene3D" id="2.102.10.10">
    <property type="entry name" value="Rieske [2Fe-2S] iron-sulphur domain"/>
    <property type="match status" value="1"/>
</dbReference>
<proteinExistence type="predicted"/>
<keyword evidence="5" id="KW-0411">Iron-sulfur</keyword>
<accession>A0A9J9LCG8</accession>
<evidence type="ECO:0000259" key="7">
    <source>
        <dbReference type="PROSITE" id="PS51296"/>
    </source>
</evidence>
<dbReference type="GO" id="GO:0046872">
    <property type="term" value="F:metal ion binding"/>
    <property type="evidence" value="ECO:0007669"/>
    <property type="project" value="UniProtKB-KW"/>
</dbReference>
<evidence type="ECO:0000313" key="9">
    <source>
        <dbReference type="Proteomes" id="UP000001989"/>
    </source>
</evidence>
<dbReference type="CDD" id="cd03469">
    <property type="entry name" value="Rieske_RO_Alpha_N"/>
    <property type="match status" value="1"/>
</dbReference>
<keyword evidence="4" id="KW-0408">Iron</keyword>
<evidence type="ECO:0000256" key="3">
    <source>
        <dbReference type="ARBA" id="ARBA00023002"/>
    </source>
</evidence>
<name>A0A9J9LCG8_RHIWR</name>
<keyword evidence="1" id="KW-0001">2Fe-2S</keyword>
<dbReference type="Pfam" id="PF00355">
    <property type="entry name" value="Rieske"/>
    <property type="match status" value="1"/>
</dbReference>
<evidence type="ECO:0000313" key="8">
    <source>
        <dbReference type="EMBL" id="ABQ67039.1"/>
    </source>
</evidence>
<dbReference type="EMBL" id="CP000699">
    <property type="protein sequence ID" value="ABQ67039.1"/>
    <property type="molecule type" value="Genomic_DNA"/>
</dbReference>
<dbReference type="OrthoDB" id="9800776at2"/>
<gene>
    <name evidence="8" type="ordered locus">Swit_0672</name>
</gene>
<evidence type="ECO:0000256" key="2">
    <source>
        <dbReference type="ARBA" id="ARBA00022723"/>
    </source>
</evidence>
<evidence type="ECO:0000256" key="1">
    <source>
        <dbReference type="ARBA" id="ARBA00022714"/>
    </source>
</evidence>
<sequence length="344" mass="38308">MNQTSYSATTAMPPEPAYTRLPAEGEDGLFSQSWFVVCRSEDVGPGQIVGRPFLDGRVVVARDESGAVQVLSAYCPHMGASLEAGDVVEGQLRCAFHHWRYDLNGFCKATAIGDPAPGVARLFKFPTVERWGLIMAFNGVEPLWELPDFRHVGTGRVYRDDELYITTTEANHAPVDPWTVCTNTLDIQHIKTLHGLSFTRSDEEVITGMRWTPNDVTFELQAQHWEDRGAHFGLGIHGTTFFYQSLVLDGNWFGLVSPMAMPRPGYTIPYFVLATSLEDGMEAAVAANEAAVKLELDFYAQDRSVLESIRFRAGTLTRSDKALAQFLTHMRAYPRAHPSARFIV</sequence>
<dbReference type="GO" id="GO:0051537">
    <property type="term" value="F:2 iron, 2 sulfur cluster binding"/>
    <property type="evidence" value="ECO:0007669"/>
    <property type="project" value="UniProtKB-KW"/>
</dbReference>
<dbReference type="InterPro" id="IPR036922">
    <property type="entry name" value="Rieske_2Fe-2S_sf"/>
</dbReference>
<dbReference type="InterPro" id="IPR050584">
    <property type="entry name" value="Cholesterol_7-desaturase"/>
</dbReference>
<keyword evidence="2" id="KW-0479">Metal-binding</keyword>
<evidence type="ECO:0000256" key="5">
    <source>
        <dbReference type="ARBA" id="ARBA00023014"/>
    </source>
</evidence>
<dbReference type="PANTHER" id="PTHR21266:SF60">
    <property type="entry name" value="3-KETOSTEROID-9-ALPHA-MONOOXYGENASE, OXYGENASE COMPONENT"/>
    <property type="match status" value="1"/>
</dbReference>
<evidence type="ECO:0000256" key="6">
    <source>
        <dbReference type="SAM" id="MobiDB-lite"/>
    </source>
</evidence>